<feature type="compositionally biased region" description="Basic residues" evidence="1">
    <location>
        <begin position="634"/>
        <end position="647"/>
    </location>
</feature>
<keyword evidence="3" id="KW-1185">Reference proteome</keyword>
<feature type="compositionally biased region" description="Polar residues" evidence="1">
    <location>
        <begin position="556"/>
        <end position="586"/>
    </location>
</feature>
<protein>
    <submittedName>
        <fullName evidence="2">Dentin sialophosphoprotein-like protein</fullName>
    </submittedName>
</protein>
<comment type="caution">
    <text evidence="2">The sequence shown here is derived from an EMBL/GenBank/DDBJ whole genome shotgun (WGS) entry which is preliminary data.</text>
</comment>
<feature type="compositionally biased region" description="Low complexity" evidence="1">
    <location>
        <begin position="451"/>
        <end position="470"/>
    </location>
</feature>
<dbReference type="EMBL" id="BRZM01002778">
    <property type="protein sequence ID" value="GLD75214.1"/>
    <property type="molecule type" value="Genomic_DNA"/>
</dbReference>
<sequence>MIHSKLNEFRAQNELNLNLNLNQLFDKHPTIRHLPESRTMDQVQQTQDLFLSSGLRVPEEPGLKTFMISVHTPPLHVFSGSSHQSSTAVIRGRSRLPQTVMKIFRSDDISKSNDINHDVISEGVTRPMALILSAELETSSQPMTEENTDHMISTGDQHLSSGEMMTDEETDDFNNTSSSVDSWSQKQTLSDDFDYFNNTSAETDVHQTLTVFDESDDFNNNTKIMEICSQQTITVDYSDDINNTGSDDFSNKMTAPTSPLSDESDDFNNSTVSREMNDQPVRTVFDSSNPNPNPDLQGITLNPDNLSTRNNQQGALGVETVDEPVLDPVSQEVMSSNSEKMSSGIQDRTSSNRGSISEGFRSGSRLQEVFHSIHEVVDLFSGKQRVTGLKGSHHKVLGSTPFTGSQIGFLLNSDQSSEFLITDPKESTISSTLQGTRSRDSTQQVSGPTTSWSRRSSRSLARVDSSSSSDSSEEGQDSGGATLGLGSDSRDSSPEVSSRSEEVLLGLKSSSSPPLVTSPIPSPQTPTKSGSLWSDSNESDLSGSGSESDSPGVDPRNNSQSPDLNPNQVLISDSNLGPESTLNPNRKQPYHFGFLNPISRFYSSQPRILAKQQHQFEKPQHRHYRNVYLSPVHRHQTVSRHSNRKQMKSPQLLREQQNLENQENQEDLENQENLENQEDLENQENG</sequence>
<feature type="compositionally biased region" description="Basic and acidic residues" evidence="1">
    <location>
        <begin position="488"/>
        <end position="502"/>
    </location>
</feature>
<feature type="region of interest" description="Disordered" evidence="1">
    <location>
        <begin position="245"/>
        <end position="270"/>
    </location>
</feature>
<proteinExistence type="predicted"/>
<feature type="compositionally biased region" description="Low complexity" evidence="1">
    <location>
        <begin position="503"/>
        <end position="515"/>
    </location>
</feature>
<accession>A0AAD3NQI5</accession>
<name>A0AAD3NQI5_LATJO</name>
<gene>
    <name evidence="2" type="ORF">AKAME5_002654700</name>
</gene>
<feature type="region of interest" description="Disordered" evidence="1">
    <location>
        <begin position="634"/>
        <end position="686"/>
    </location>
</feature>
<evidence type="ECO:0000313" key="3">
    <source>
        <dbReference type="Proteomes" id="UP001279410"/>
    </source>
</evidence>
<feature type="compositionally biased region" description="Polar residues" evidence="1">
    <location>
        <begin position="335"/>
        <end position="355"/>
    </location>
</feature>
<feature type="compositionally biased region" description="Low complexity" evidence="1">
    <location>
        <begin position="651"/>
        <end position="662"/>
    </location>
</feature>
<feature type="compositionally biased region" description="Low complexity" evidence="1">
    <location>
        <begin position="534"/>
        <end position="550"/>
    </location>
</feature>
<evidence type="ECO:0000313" key="2">
    <source>
        <dbReference type="EMBL" id="GLD75214.1"/>
    </source>
</evidence>
<feature type="region of interest" description="Disordered" evidence="1">
    <location>
        <begin position="428"/>
        <end position="588"/>
    </location>
</feature>
<organism evidence="2 3">
    <name type="scientific">Lates japonicus</name>
    <name type="common">Japanese lates</name>
    <dbReference type="NCBI Taxonomy" id="270547"/>
    <lineage>
        <taxon>Eukaryota</taxon>
        <taxon>Metazoa</taxon>
        <taxon>Chordata</taxon>
        <taxon>Craniata</taxon>
        <taxon>Vertebrata</taxon>
        <taxon>Euteleostomi</taxon>
        <taxon>Actinopterygii</taxon>
        <taxon>Neopterygii</taxon>
        <taxon>Teleostei</taxon>
        <taxon>Neoteleostei</taxon>
        <taxon>Acanthomorphata</taxon>
        <taxon>Carangaria</taxon>
        <taxon>Carangaria incertae sedis</taxon>
        <taxon>Centropomidae</taxon>
        <taxon>Lates</taxon>
    </lineage>
</organism>
<feature type="compositionally biased region" description="Polar residues" evidence="1">
    <location>
        <begin position="428"/>
        <end position="450"/>
    </location>
</feature>
<dbReference type="AlphaFoldDB" id="A0AAD3NQI5"/>
<dbReference type="Proteomes" id="UP001279410">
    <property type="component" value="Unassembled WGS sequence"/>
</dbReference>
<reference evidence="2" key="1">
    <citation type="submission" date="2022-08" db="EMBL/GenBank/DDBJ databases">
        <title>Genome sequencing of akame (Lates japonicus).</title>
        <authorList>
            <person name="Hashiguchi Y."/>
            <person name="Takahashi H."/>
        </authorList>
    </citation>
    <scope>NUCLEOTIDE SEQUENCE</scope>
    <source>
        <strain evidence="2">Kochi</strain>
    </source>
</reference>
<feature type="region of interest" description="Disordered" evidence="1">
    <location>
        <begin position="335"/>
        <end position="359"/>
    </location>
</feature>
<feature type="compositionally biased region" description="Acidic residues" evidence="1">
    <location>
        <begin position="663"/>
        <end position="686"/>
    </location>
</feature>
<evidence type="ECO:0000256" key="1">
    <source>
        <dbReference type="SAM" id="MobiDB-lite"/>
    </source>
</evidence>